<feature type="compositionally biased region" description="Basic and acidic residues" evidence="1">
    <location>
        <begin position="275"/>
        <end position="291"/>
    </location>
</feature>
<keyword evidence="4" id="KW-1185">Reference proteome</keyword>
<proteinExistence type="predicted"/>
<organism evidence="3 4">
    <name type="scientific">Microdochium trichocladiopsis</name>
    <dbReference type="NCBI Taxonomy" id="1682393"/>
    <lineage>
        <taxon>Eukaryota</taxon>
        <taxon>Fungi</taxon>
        <taxon>Dikarya</taxon>
        <taxon>Ascomycota</taxon>
        <taxon>Pezizomycotina</taxon>
        <taxon>Sordariomycetes</taxon>
        <taxon>Xylariomycetidae</taxon>
        <taxon>Xylariales</taxon>
        <taxon>Microdochiaceae</taxon>
        <taxon>Microdochium</taxon>
    </lineage>
</organism>
<feature type="region of interest" description="Disordered" evidence="1">
    <location>
        <begin position="99"/>
        <end position="180"/>
    </location>
</feature>
<feature type="compositionally biased region" description="Acidic residues" evidence="1">
    <location>
        <begin position="163"/>
        <end position="174"/>
    </location>
</feature>
<dbReference type="GeneID" id="70188772"/>
<evidence type="ECO:0000313" key="4">
    <source>
        <dbReference type="Proteomes" id="UP000756346"/>
    </source>
</evidence>
<feature type="region of interest" description="Disordered" evidence="1">
    <location>
        <begin position="480"/>
        <end position="500"/>
    </location>
</feature>
<dbReference type="AlphaFoldDB" id="A0A9P9BMM3"/>
<feature type="region of interest" description="Disordered" evidence="1">
    <location>
        <begin position="352"/>
        <end position="380"/>
    </location>
</feature>
<feature type="compositionally biased region" description="Polar residues" evidence="1">
    <location>
        <begin position="99"/>
        <end position="119"/>
    </location>
</feature>
<evidence type="ECO:0000313" key="3">
    <source>
        <dbReference type="EMBL" id="KAH7026425.1"/>
    </source>
</evidence>
<dbReference type="InterPro" id="IPR019481">
    <property type="entry name" value="TFIIIC_triple_barrel"/>
</dbReference>
<feature type="compositionally biased region" description="Basic and acidic residues" evidence="1">
    <location>
        <begin position="451"/>
        <end position="463"/>
    </location>
</feature>
<dbReference type="SUPFAM" id="SSF81383">
    <property type="entry name" value="F-box domain"/>
    <property type="match status" value="1"/>
</dbReference>
<protein>
    <recommendedName>
        <fullName evidence="2">F-box domain-containing protein</fullName>
    </recommendedName>
</protein>
<reference evidence="3" key="1">
    <citation type="journal article" date="2021" name="Nat. Commun.">
        <title>Genetic determinants of endophytism in the Arabidopsis root mycobiome.</title>
        <authorList>
            <person name="Mesny F."/>
            <person name="Miyauchi S."/>
            <person name="Thiergart T."/>
            <person name="Pickel B."/>
            <person name="Atanasova L."/>
            <person name="Karlsson M."/>
            <person name="Huettel B."/>
            <person name="Barry K.W."/>
            <person name="Haridas S."/>
            <person name="Chen C."/>
            <person name="Bauer D."/>
            <person name="Andreopoulos W."/>
            <person name="Pangilinan J."/>
            <person name="LaButti K."/>
            <person name="Riley R."/>
            <person name="Lipzen A."/>
            <person name="Clum A."/>
            <person name="Drula E."/>
            <person name="Henrissat B."/>
            <person name="Kohler A."/>
            <person name="Grigoriev I.V."/>
            <person name="Martin F.M."/>
            <person name="Hacquard S."/>
        </authorList>
    </citation>
    <scope>NUCLEOTIDE SEQUENCE</scope>
    <source>
        <strain evidence="3">MPI-CAGE-CH-0230</strain>
    </source>
</reference>
<dbReference type="InterPro" id="IPR036047">
    <property type="entry name" value="F-box-like_dom_sf"/>
</dbReference>
<dbReference type="InterPro" id="IPR001810">
    <property type="entry name" value="F-box_dom"/>
</dbReference>
<feature type="domain" description="F-box" evidence="2">
    <location>
        <begin position="874"/>
        <end position="918"/>
    </location>
</feature>
<evidence type="ECO:0000256" key="1">
    <source>
        <dbReference type="SAM" id="MobiDB-lite"/>
    </source>
</evidence>
<dbReference type="RefSeq" id="XP_046009642.1">
    <property type="nucleotide sequence ID" value="XM_046159226.1"/>
</dbReference>
<name>A0A9P9BMM3_9PEZI</name>
<dbReference type="PROSITE" id="PS50181">
    <property type="entry name" value="FBOX"/>
    <property type="match status" value="1"/>
</dbReference>
<accession>A0A9P9BMM3</accession>
<dbReference type="OrthoDB" id="1877767at2759"/>
<feature type="compositionally biased region" description="Basic residues" evidence="1">
    <location>
        <begin position="355"/>
        <end position="364"/>
    </location>
</feature>
<feature type="region of interest" description="Disordered" evidence="1">
    <location>
        <begin position="539"/>
        <end position="570"/>
    </location>
</feature>
<evidence type="ECO:0000259" key="2">
    <source>
        <dbReference type="PROSITE" id="PS50181"/>
    </source>
</evidence>
<feature type="compositionally biased region" description="Low complexity" evidence="1">
    <location>
        <begin position="138"/>
        <end position="152"/>
    </location>
</feature>
<comment type="caution">
    <text evidence="3">The sequence shown here is derived from an EMBL/GenBank/DDBJ whole genome shotgun (WGS) entry which is preliminary data.</text>
</comment>
<feature type="compositionally biased region" description="Acidic residues" evidence="1">
    <location>
        <begin position="43"/>
        <end position="52"/>
    </location>
</feature>
<feature type="region of interest" description="Disordered" evidence="1">
    <location>
        <begin position="442"/>
        <end position="463"/>
    </location>
</feature>
<feature type="compositionally biased region" description="Gly residues" evidence="1">
    <location>
        <begin position="367"/>
        <end position="376"/>
    </location>
</feature>
<feature type="region of interest" description="Disordered" evidence="1">
    <location>
        <begin position="272"/>
        <end position="291"/>
    </location>
</feature>
<dbReference type="Gene3D" id="2.60.40.4370">
    <property type="match status" value="1"/>
</dbReference>
<feature type="region of interest" description="Disordered" evidence="1">
    <location>
        <begin position="1"/>
        <end position="56"/>
    </location>
</feature>
<dbReference type="EMBL" id="JAGTJQ010000008">
    <property type="protein sequence ID" value="KAH7026425.1"/>
    <property type="molecule type" value="Genomic_DNA"/>
</dbReference>
<feature type="compositionally biased region" description="Acidic residues" evidence="1">
    <location>
        <begin position="560"/>
        <end position="570"/>
    </location>
</feature>
<gene>
    <name evidence="3" type="ORF">B0I36DRAFT_365991</name>
</gene>
<sequence length="1067" mass="118652">MPRGSAMETSPAPARTGSAQLSGIDPALSAAKPPNGANSLPLVDDDESEWEYEYSTTETETYYITLDLSTQDFTDKRTKTIHHGRGGYHSEKQANIFQGRQQSPDASPQPGTRHNSTAVASDDDGEEGTPPAPGSGGNRAAAAAAVLPGLEARGWSSRRDSEGGDDEVDEDDDGNQSGRRGLDEVQIMELHSPNPVIAYQGRVYAGQWHENIGTEFLITRHNEDSHLPVLRHLDDGVDLLAASSTRISVTQKELKRKDPAAKQKHEGMRLAGDGVQRHPSDRADLGVEGRRDHHGVEVEEDDVEAQALLVPPPDAGASQARIDQGNFLREFIALKRARGETDAVPVLTNADHLPKRAPSKRTKTPGRGQGAGGGRPRGVRAARGTTRVLCQFCGVSFGVGRIRTATEPRGAAWHSGGIWRRDTRGWLPGYEDPKRERCFRKRKRDRKRKVRDGEGGGEERQRVKKDREYYVRKAEESGCRLLKRERPPSRDRGRSITDEELQRLYAGAETGPAEDTSGSVHPDNHIEEDKAAATMGQSGLEVGHDDNDSASGEAYVPTEGSDDSDGEPLEYASDAESDVLDPHGSDDDDDDLLPAEDESTWTFSVNGPDPLAMTDSAFEPLSASWAPEKASRGCLDEEEEDDIVSYSKSTEHFMYEHIAGPDCAHDEGYHGDRISVDEMLHSRTAQFLAAKQLVDTYGSTWEPADDDLDFEKGSNCFLTGFATRPPTTYDGTWLLPIRHGVDYINGDNYADFEMQLPEFGLPFHPACFELYRQASRNTLDGRVELDGLLDFYARASSEPQSFPLVWNEDARNSFWQGWTCHVGTEYLVANPVYVPQLASIITAATVVASERPDFSIRDSPFAYRAGNEAVTAAGDLFLKLPAEIVQGIVDLLGSKDIASLRLASQAFQQLPISLWYRLVREELPFLYEAWSDDVQPYPWASRLALDHQAFAEAKAERLADRDHRRRVIQEDMPEIMDELLRNEPGIDDAELELETMCADSRRILDHTPMRLHRETTDWYQLYRDIVVNWDQLKGLRNRERIWQHVTTIVEAIKARAIVRDGDIEMSM</sequence>
<dbReference type="Pfam" id="PF10419">
    <property type="entry name" value="TFIIIC_sub6"/>
    <property type="match status" value="1"/>
</dbReference>
<dbReference type="Proteomes" id="UP000756346">
    <property type="component" value="Unassembled WGS sequence"/>
</dbReference>